<dbReference type="AlphaFoldDB" id="A0A7T4UPT3"/>
<evidence type="ECO:0000313" key="5">
    <source>
        <dbReference type="EMBL" id="QQD18018.1"/>
    </source>
</evidence>
<dbReference type="Pfam" id="PF12833">
    <property type="entry name" value="HTH_18"/>
    <property type="match status" value="1"/>
</dbReference>
<keyword evidence="6" id="KW-1185">Reference proteome</keyword>
<proteinExistence type="predicted"/>
<feature type="domain" description="HTH araC/xylS-type" evidence="4">
    <location>
        <begin position="221"/>
        <end position="322"/>
    </location>
</feature>
<dbReference type="SUPFAM" id="SSF46689">
    <property type="entry name" value="Homeodomain-like"/>
    <property type="match status" value="1"/>
</dbReference>
<evidence type="ECO:0000259" key="4">
    <source>
        <dbReference type="PROSITE" id="PS01124"/>
    </source>
</evidence>
<dbReference type="PROSITE" id="PS01124">
    <property type="entry name" value="HTH_ARAC_FAMILY_2"/>
    <property type="match status" value="1"/>
</dbReference>
<accession>A0A7T4UPT3</accession>
<dbReference type="InterPro" id="IPR009057">
    <property type="entry name" value="Homeodomain-like_sf"/>
</dbReference>
<evidence type="ECO:0000256" key="1">
    <source>
        <dbReference type="ARBA" id="ARBA00023015"/>
    </source>
</evidence>
<dbReference type="PANTHER" id="PTHR46796">
    <property type="entry name" value="HTH-TYPE TRANSCRIPTIONAL ACTIVATOR RHAS-RELATED"/>
    <property type="match status" value="1"/>
</dbReference>
<dbReference type="InterPro" id="IPR035418">
    <property type="entry name" value="AraC-bd_2"/>
</dbReference>
<dbReference type="KEGG" id="snan:I6N98_17010"/>
<dbReference type="InterPro" id="IPR050204">
    <property type="entry name" value="AraC_XylS_family_regulators"/>
</dbReference>
<gene>
    <name evidence="5" type="ORF">I6N98_17010</name>
</gene>
<sequence>MFNSWSTQGITQKEKYPLINDAINSAICPCQVSSDIPGDRFNAQLERAVFGESSVIRYSSLGAQKAIRGRQHLNSEESDSILLYLPITAKFTIQQDKVTTQVDPGSVALVPLCKPLIGVFTSSIEIAQTAVHIRVPSAPLRELQPQVDRLFNQRLSLSTGSGRVFQSLVMSLIDEAAYIEDSCKTNMSSLIIESIGAMCGAEIDRRQQVSSKVLPNHTAQPYILEFIKAHLGNPDLSLDMIANHFSSSRRFIHRAFENTGWTVWSYIREQRLLNCRRELQNRELDHLSISQICFSWGFKDVAHFSRVYKTRFGHAPTKERACQA</sequence>
<dbReference type="EMBL" id="CP066167">
    <property type="protein sequence ID" value="QQD18018.1"/>
    <property type="molecule type" value="Genomic_DNA"/>
</dbReference>
<protein>
    <submittedName>
        <fullName evidence="5">Helix-turn-helix domain-containing protein</fullName>
    </submittedName>
</protein>
<keyword evidence="3" id="KW-0804">Transcription</keyword>
<dbReference type="GO" id="GO:0043565">
    <property type="term" value="F:sequence-specific DNA binding"/>
    <property type="evidence" value="ECO:0007669"/>
    <property type="project" value="InterPro"/>
</dbReference>
<dbReference type="PANTHER" id="PTHR46796:SF6">
    <property type="entry name" value="ARAC SUBFAMILY"/>
    <property type="match status" value="1"/>
</dbReference>
<evidence type="ECO:0000256" key="2">
    <source>
        <dbReference type="ARBA" id="ARBA00023125"/>
    </source>
</evidence>
<name>A0A7T4UPT3_9GAMM</name>
<dbReference type="GO" id="GO:0003700">
    <property type="term" value="F:DNA-binding transcription factor activity"/>
    <property type="evidence" value="ECO:0007669"/>
    <property type="project" value="InterPro"/>
</dbReference>
<reference evidence="5 6" key="1">
    <citation type="submission" date="2020-12" db="EMBL/GenBank/DDBJ databases">
        <authorList>
            <person name="Shan Y."/>
        </authorList>
    </citation>
    <scope>NUCLEOTIDE SEQUENCE [LARGE SCALE GENOMIC DNA]</scope>
    <source>
        <strain evidence="6">csc3.9</strain>
    </source>
</reference>
<dbReference type="SMART" id="SM00342">
    <property type="entry name" value="HTH_ARAC"/>
    <property type="match status" value="1"/>
</dbReference>
<evidence type="ECO:0000313" key="6">
    <source>
        <dbReference type="Proteomes" id="UP000596063"/>
    </source>
</evidence>
<keyword evidence="1" id="KW-0805">Transcription regulation</keyword>
<evidence type="ECO:0000256" key="3">
    <source>
        <dbReference type="ARBA" id="ARBA00023163"/>
    </source>
</evidence>
<organism evidence="5 6">
    <name type="scientific">Spongiibacter nanhainus</name>
    <dbReference type="NCBI Taxonomy" id="2794344"/>
    <lineage>
        <taxon>Bacteria</taxon>
        <taxon>Pseudomonadati</taxon>
        <taxon>Pseudomonadota</taxon>
        <taxon>Gammaproteobacteria</taxon>
        <taxon>Cellvibrionales</taxon>
        <taxon>Spongiibacteraceae</taxon>
        <taxon>Spongiibacter</taxon>
    </lineage>
</organism>
<dbReference type="InterPro" id="IPR018060">
    <property type="entry name" value="HTH_AraC"/>
</dbReference>
<dbReference type="RefSeq" id="WP_198569516.1">
    <property type="nucleotide sequence ID" value="NZ_CP066167.1"/>
</dbReference>
<dbReference type="Proteomes" id="UP000596063">
    <property type="component" value="Chromosome"/>
</dbReference>
<dbReference type="Gene3D" id="1.10.10.60">
    <property type="entry name" value="Homeodomain-like"/>
    <property type="match status" value="1"/>
</dbReference>
<dbReference type="Pfam" id="PF14525">
    <property type="entry name" value="AraC_binding_2"/>
    <property type="match status" value="1"/>
</dbReference>
<keyword evidence="2" id="KW-0238">DNA-binding</keyword>